<proteinExistence type="predicted"/>
<dbReference type="Proteomes" id="UP000016666">
    <property type="component" value="Unassembled WGS sequence"/>
</dbReference>
<accession>A0A493TGB9</accession>
<reference evidence="1" key="3">
    <citation type="submission" date="2025-09" db="UniProtKB">
        <authorList>
            <consortium name="Ensembl"/>
        </authorList>
    </citation>
    <scope>IDENTIFICATION</scope>
</reference>
<reference evidence="1" key="2">
    <citation type="submission" date="2025-08" db="UniProtKB">
        <authorList>
            <consortium name="Ensembl"/>
        </authorList>
    </citation>
    <scope>IDENTIFICATION</scope>
</reference>
<protein>
    <submittedName>
        <fullName evidence="1">Uncharacterized protein</fullName>
    </submittedName>
</protein>
<dbReference type="Ensembl" id="ENSAPLT00000019022.1">
    <property type="protein sequence ID" value="ENSAPLP00000024730.1"/>
    <property type="gene ID" value="ENSAPLG00000021644.1"/>
</dbReference>
<name>A0A493TGB9_ANAPP</name>
<dbReference type="STRING" id="8840.ENSAPLP00000024730"/>
<organism evidence="1 2">
    <name type="scientific">Anas platyrhynchos platyrhynchos</name>
    <name type="common">Northern mallard</name>
    <dbReference type="NCBI Taxonomy" id="8840"/>
    <lineage>
        <taxon>Eukaryota</taxon>
        <taxon>Metazoa</taxon>
        <taxon>Chordata</taxon>
        <taxon>Craniata</taxon>
        <taxon>Vertebrata</taxon>
        <taxon>Euteleostomi</taxon>
        <taxon>Archelosauria</taxon>
        <taxon>Archosauria</taxon>
        <taxon>Dinosauria</taxon>
        <taxon>Saurischia</taxon>
        <taxon>Theropoda</taxon>
        <taxon>Coelurosauria</taxon>
        <taxon>Aves</taxon>
        <taxon>Neognathae</taxon>
        <taxon>Galloanserae</taxon>
        <taxon>Anseriformes</taxon>
        <taxon>Anatidae</taxon>
        <taxon>Anatinae</taxon>
        <taxon>Anas</taxon>
    </lineage>
</organism>
<reference evidence="2" key="1">
    <citation type="submission" date="2017-10" db="EMBL/GenBank/DDBJ databases">
        <title>A new Pekin duck reference genome.</title>
        <authorList>
            <person name="Hou Z.-C."/>
            <person name="Zhou Z.-K."/>
            <person name="Zhu F."/>
            <person name="Hou S.-S."/>
        </authorList>
    </citation>
    <scope>NUCLEOTIDE SEQUENCE [LARGE SCALE GENOMIC DNA]</scope>
</reference>
<evidence type="ECO:0000313" key="2">
    <source>
        <dbReference type="Proteomes" id="UP000016666"/>
    </source>
</evidence>
<keyword evidence="2" id="KW-1185">Reference proteome</keyword>
<dbReference type="AlphaFoldDB" id="A0A493TGB9"/>
<sequence length="65" mass="7099">VPESPLGANRAIPNPCAMAAAEQEQQHFYLLLGNLLSPDNAVRKQAEVPRKFAGASLEPRRFVRG</sequence>
<evidence type="ECO:0000313" key="1">
    <source>
        <dbReference type="Ensembl" id="ENSAPLP00000024730.1"/>
    </source>
</evidence>